<dbReference type="SUPFAM" id="SSF54928">
    <property type="entry name" value="RNA-binding domain, RBD"/>
    <property type="match status" value="1"/>
</dbReference>
<dbReference type="AlphaFoldDB" id="A0AAE1PBM3"/>
<comment type="caution">
    <text evidence="2">The sequence shown here is derived from an EMBL/GenBank/DDBJ whole genome shotgun (WGS) entry which is preliminary data.</text>
</comment>
<dbReference type="InterPro" id="IPR040224">
    <property type="entry name" value="RDM1"/>
</dbReference>
<dbReference type="GO" id="GO:0006302">
    <property type="term" value="P:double-strand break repair"/>
    <property type="evidence" value="ECO:0007669"/>
    <property type="project" value="UniProtKB-ARBA"/>
</dbReference>
<name>A0AAE1PBM3_9EUCA</name>
<dbReference type="Gene3D" id="3.30.390.80">
    <property type="entry name" value="DNA repair protein Rad52/59/22"/>
    <property type="match status" value="1"/>
</dbReference>
<gene>
    <name evidence="2" type="ORF">Pmani_023522</name>
</gene>
<dbReference type="PANTHER" id="PTHR31164:SF1">
    <property type="entry name" value="RAD52 MOTIF-CONTAINING PROTEIN 1"/>
    <property type="match status" value="1"/>
</dbReference>
<dbReference type="GO" id="GO:0005730">
    <property type="term" value="C:nucleolus"/>
    <property type="evidence" value="ECO:0007669"/>
    <property type="project" value="TreeGrafter"/>
</dbReference>
<organism evidence="2 3">
    <name type="scientific">Petrolisthes manimaculis</name>
    <dbReference type="NCBI Taxonomy" id="1843537"/>
    <lineage>
        <taxon>Eukaryota</taxon>
        <taxon>Metazoa</taxon>
        <taxon>Ecdysozoa</taxon>
        <taxon>Arthropoda</taxon>
        <taxon>Crustacea</taxon>
        <taxon>Multicrustacea</taxon>
        <taxon>Malacostraca</taxon>
        <taxon>Eumalacostraca</taxon>
        <taxon>Eucarida</taxon>
        <taxon>Decapoda</taxon>
        <taxon>Pleocyemata</taxon>
        <taxon>Anomura</taxon>
        <taxon>Galatheoidea</taxon>
        <taxon>Porcellanidae</taxon>
        <taxon>Petrolisthes</taxon>
    </lineage>
</organism>
<dbReference type="Pfam" id="PF25517">
    <property type="entry name" value="DSRM_RDM1"/>
    <property type="match status" value="1"/>
</dbReference>
<dbReference type="GO" id="GO:0006310">
    <property type="term" value="P:DNA recombination"/>
    <property type="evidence" value="ECO:0007669"/>
    <property type="project" value="UniProtKB-ARBA"/>
</dbReference>
<dbReference type="EMBL" id="JAWZYT010002412">
    <property type="protein sequence ID" value="KAK4304529.1"/>
    <property type="molecule type" value="Genomic_DNA"/>
</dbReference>
<dbReference type="InterPro" id="IPR035979">
    <property type="entry name" value="RBD_domain_sf"/>
</dbReference>
<dbReference type="InterPro" id="IPR042525">
    <property type="entry name" value="Rad52_Rad59_Rad22_sf"/>
</dbReference>
<evidence type="ECO:0000313" key="2">
    <source>
        <dbReference type="EMBL" id="KAK4304529.1"/>
    </source>
</evidence>
<accession>A0AAE1PBM3</accession>
<dbReference type="InterPro" id="IPR057652">
    <property type="entry name" value="DSRM_RDM1"/>
</dbReference>
<sequence>MDVELIPLKMPPDEGHQIFLRPFKWSGSQEDLEQEIEKKLSPYGPIYRITVHKSKPKYYTVEEKGDIWIAFVIFYSSWDWKKAVGDGRTTIEGCTVYIKRKGASRAFENVLLPLNKAQDLMTYYLGFNCWTSEVVYLERDADTERDDVLRFVCLVRVRLPREDLCSEGVGVGEVPNDTSNPISQGDSFSAARRFAFQTAMKAAFSKFIIIKLSNGKITAEVDTTVCDPLLYDPAWDNPVVQVNEITQDPEYEDDFMGLDDISEEDLNALLDVTST</sequence>
<protein>
    <recommendedName>
        <fullName evidence="1">DM1 domain-containing protein</fullName>
    </recommendedName>
</protein>
<dbReference type="Proteomes" id="UP001292094">
    <property type="component" value="Unassembled WGS sequence"/>
</dbReference>
<reference evidence="2" key="1">
    <citation type="submission" date="2023-11" db="EMBL/GenBank/DDBJ databases">
        <title>Genome assemblies of two species of porcelain crab, Petrolisthes cinctipes and Petrolisthes manimaculis (Anomura: Porcellanidae).</title>
        <authorList>
            <person name="Angst P."/>
        </authorList>
    </citation>
    <scope>NUCLEOTIDE SEQUENCE</scope>
    <source>
        <strain evidence="2">PB745_02</strain>
        <tissue evidence="2">Gill</tissue>
    </source>
</reference>
<dbReference type="PANTHER" id="PTHR31164">
    <property type="entry name" value="RAD52 MOTIF-CONTAINING PROTEIN 1"/>
    <property type="match status" value="1"/>
</dbReference>
<feature type="domain" description="DM1" evidence="1">
    <location>
        <begin position="112"/>
        <end position="207"/>
    </location>
</feature>
<proteinExistence type="predicted"/>
<evidence type="ECO:0000313" key="3">
    <source>
        <dbReference type="Proteomes" id="UP001292094"/>
    </source>
</evidence>
<evidence type="ECO:0000259" key="1">
    <source>
        <dbReference type="Pfam" id="PF25517"/>
    </source>
</evidence>
<dbReference type="GO" id="GO:0003676">
    <property type="term" value="F:nucleic acid binding"/>
    <property type="evidence" value="ECO:0007669"/>
    <property type="project" value="InterPro"/>
</dbReference>
<keyword evidence="3" id="KW-1185">Reference proteome</keyword>
<dbReference type="SUPFAM" id="SSF54768">
    <property type="entry name" value="dsRNA-binding domain-like"/>
    <property type="match status" value="1"/>
</dbReference>